<gene>
    <name evidence="1" type="ORF">GYMLUDRAFT_47512</name>
</gene>
<evidence type="ECO:0000313" key="2">
    <source>
        <dbReference type="Proteomes" id="UP000053593"/>
    </source>
</evidence>
<reference evidence="1 2" key="1">
    <citation type="submission" date="2014-04" db="EMBL/GenBank/DDBJ databases">
        <title>Evolutionary Origins and Diversification of the Mycorrhizal Mutualists.</title>
        <authorList>
            <consortium name="DOE Joint Genome Institute"/>
            <consortium name="Mycorrhizal Genomics Consortium"/>
            <person name="Kohler A."/>
            <person name="Kuo A."/>
            <person name="Nagy L.G."/>
            <person name="Floudas D."/>
            <person name="Copeland A."/>
            <person name="Barry K.W."/>
            <person name="Cichocki N."/>
            <person name="Veneault-Fourrey C."/>
            <person name="LaButti K."/>
            <person name="Lindquist E.A."/>
            <person name="Lipzen A."/>
            <person name="Lundell T."/>
            <person name="Morin E."/>
            <person name="Murat C."/>
            <person name="Riley R."/>
            <person name="Ohm R."/>
            <person name="Sun H."/>
            <person name="Tunlid A."/>
            <person name="Henrissat B."/>
            <person name="Grigoriev I.V."/>
            <person name="Hibbett D.S."/>
            <person name="Martin F."/>
        </authorList>
    </citation>
    <scope>NUCLEOTIDE SEQUENCE [LARGE SCALE GENOMIC DNA]</scope>
    <source>
        <strain evidence="1 2">FD-317 M1</strain>
    </source>
</reference>
<dbReference type="EMBL" id="KN834802">
    <property type="protein sequence ID" value="KIK55929.1"/>
    <property type="molecule type" value="Genomic_DNA"/>
</dbReference>
<proteinExistence type="predicted"/>
<organism evidence="1 2">
    <name type="scientific">Collybiopsis luxurians FD-317 M1</name>
    <dbReference type="NCBI Taxonomy" id="944289"/>
    <lineage>
        <taxon>Eukaryota</taxon>
        <taxon>Fungi</taxon>
        <taxon>Dikarya</taxon>
        <taxon>Basidiomycota</taxon>
        <taxon>Agaricomycotina</taxon>
        <taxon>Agaricomycetes</taxon>
        <taxon>Agaricomycetidae</taxon>
        <taxon>Agaricales</taxon>
        <taxon>Marasmiineae</taxon>
        <taxon>Omphalotaceae</taxon>
        <taxon>Collybiopsis</taxon>
        <taxon>Collybiopsis luxurians</taxon>
    </lineage>
</organism>
<accession>A0A0D0C0Q7</accession>
<keyword evidence="2" id="KW-1185">Reference proteome</keyword>
<dbReference type="AlphaFoldDB" id="A0A0D0C0Q7"/>
<evidence type="ECO:0000313" key="1">
    <source>
        <dbReference type="EMBL" id="KIK55929.1"/>
    </source>
</evidence>
<dbReference type="Proteomes" id="UP000053593">
    <property type="component" value="Unassembled WGS sequence"/>
</dbReference>
<protein>
    <submittedName>
        <fullName evidence="1">Uncharacterized protein</fullName>
    </submittedName>
</protein>
<name>A0A0D0C0Q7_9AGAR</name>
<dbReference type="HOGENOM" id="CLU_125564_0_0_1"/>
<sequence length="139" mass="15945">MNLLGIPSIRLSLNVAYLEPSPTLLNAIQHFHQFRGYDPKTNDYVHSQGWPAFYFMLGYGSEIVVEQEPATWEDSSDDSEEEVYSLVDVFSDSSTTNTDSRLDVDESVWITFRTFGKRSGLQSVQIGCIPTWDIVRQWR</sequence>